<feature type="transmembrane region" description="Helical" evidence="6">
    <location>
        <begin position="108"/>
        <end position="130"/>
    </location>
</feature>
<reference evidence="8" key="1">
    <citation type="submission" date="2022-06" db="EMBL/GenBank/DDBJ databases">
        <title>Aquibacillus sp. a new bacterium isolated from soil saline samples.</title>
        <authorList>
            <person name="Galisteo C."/>
            <person name="De La Haba R."/>
            <person name="Sanchez-Porro C."/>
            <person name="Ventosa A."/>
        </authorList>
    </citation>
    <scope>NUCLEOTIDE SEQUENCE</scope>
    <source>
        <strain evidence="8">3ASR75-11</strain>
    </source>
</reference>
<dbReference type="CDD" id="cd16378">
    <property type="entry name" value="CcmH_N"/>
    <property type="match status" value="1"/>
</dbReference>
<name>A0A9X3WUE2_9BACI</name>
<protein>
    <recommendedName>
        <fullName evidence="6">Cytochrome c-type biogenesis protein</fullName>
    </recommendedName>
</protein>
<accession>A0A9X3WUE2</accession>
<keyword evidence="6" id="KW-1133">Transmembrane helix</keyword>
<dbReference type="Proteomes" id="UP001145050">
    <property type="component" value="Unassembled WGS sequence"/>
</dbReference>
<evidence type="ECO:0000256" key="5">
    <source>
        <dbReference type="ARBA" id="ARBA00023004"/>
    </source>
</evidence>
<dbReference type="EMBL" id="JAMQKB010000020">
    <property type="protein sequence ID" value="MDC3425775.1"/>
    <property type="molecule type" value="Genomic_DNA"/>
</dbReference>
<dbReference type="Gene3D" id="1.10.8.640">
    <property type="entry name" value="Cytochrome C biogenesis protein"/>
    <property type="match status" value="1"/>
</dbReference>
<dbReference type="RefSeq" id="WP_272437592.1">
    <property type="nucleotide sequence ID" value="NZ_JAMQKB010000020.1"/>
</dbReference>
<evidence type="ECO:0000256" key="1">
    <source>
        <dbReference type="ARBA" id="ARBA00010342"/>
    </source>
</evidence>
<keyword evidence="6" id="KW-0812">Transmembrane</keyword>
<evidence type="ECO:0000313" key="9">
    <source>
        <dbReference type="Proteomes" id="UP001145050"/>
    </source>
</evidence>
<comment type="caution">
    <text evidence="8">The sequence shown here is derived from an EMBL/GenBank/DDBJ whole genome shotgun (WGS) entry which is preliminary data.</text>
</comment>
<keyword evidence="2 6" id="KW-0349">Heme</keyword>
<comment type="function">
    <text evidence="6">Possible subunit of a heme lyase.</text>
</comment>
<sequence>MAATYKWVFLYLPTLWFLTLVPRIGLAAEDKVSVTRREVLNVAKEIHPPGCLDSMTADYCNLSTAYETRSEIRGLLEQGMSKNEVIDTLVQKYGDRILASPSTEGFNLIPWIAPGISVVLGAALVIFIIYQWSKKKPQESEDYSEPTITDEDKMKINEELKNWL</sequence>
<comment type="similarity">
    <text evidence="1 6">Belongs to the CcmH/CycL/Ccl2/NrfF family.</text>
</comment>
<dbReference type="InterPro" id="IPR038297">
    <property type="entry name" value="CcmH/CycL/NrfF/Ccl2_sf"/>
</dbReference>
<dbReference type="GO" id="GO:0046872">
    <property type="term" value="F:metal ion binding"/>
    <property type="evidence" value="ECO:0007669"/>
    <property type="project" value="UniProtKB-KW"/>
</dbReference>
<evidence type="ECO:0000256" key="3">
    <source>
        <dbReference type="ARBA" id="ARBA00022723"/>
    </source>
</evidence>
<dbReference type="InterPro" id="IPR005616">
    <property type="entry name" value="CcmH/CycL/Ccl2/NrfF_N"/>
</dbReference>
<dbReference type="Pfam" id="PF03918">
    <property type="entry name" value="CcmH"/>
    <property type="match status" value="1"/>
</dbReference>
<keyword evidence="5 6" id="KW-0408">Iron</keyword>
<gene>
    <name evidence="8" type="ORF">NC797_14805</name>
</gene>
<keyword evidence="9" id="KW-1185">Reference proteome</keyword>
<keyword evidence="6" id="KW-0472">Membrane</keyword>
<dbReference type="PANTHER" id="PTHR47870">
    <property type="entry name" value="CYTOCHROME C-TYPE BIOGENESIS PROTEIN CCMH"/>
    <property type="match status" value="1"/>
</dbReference>
<evidence type="ECO:0000256" key="2">
    <source>
        <dbReference type="ARBA" id="ARBA00022617"/>
    </source>
</evidence>
<keyword evidence="3 6" id="KW-0479">Metal-binding</keyword>
<evidence type="ECO:0000313" key="8">
    <source>
        <dbReference type="EMBL" id="MDC3425775.1"/>
    </source>
</evidence>
<feature type="domain" description="CcmH/CycL/Ccl2/NrfF N-terminal" evidence="7">
    <location>
        <begin position="36"/>
        <end position="156"/>
    </location>
</feature>
<evidence type="ECO:0000256" key="4">
    <source>
        <dbReference type="ARBA" id="ARBA00022729"/>
    </source>
</evidence>
<dbReference type="PANTHER" id="PTHR47870:SF4">
    <property type="entry name" value="CYTOCHROME C-TYPE BIOGENESIS PROTEIN CYCH"/>
    <property type="match status" value="1"/>
</dbReference>
<dbReference type="AlphaFoldDB" id="A0A9X3WUE2"/>
<proteinExistence type="inferred from homology"/>
<dbReference type="InterPro" id="IPR051263">
    <property type="entry name" value="C-type_cytochrome_biogenesis"/>
</dbReference>
<organism evidence="8 9">
    <name type="scientific">Terrihalobacillus insolitus</name>
    <dbReference type="NCBI Taxonomy" id="2950438"/>
    <lineage>
        <taxon>Bacteria</taxon>
        <taxon>Bacillati</taxon>
        <taxon>Bacillota</taxon>
        <taxon>Bacilli</taxon>
        <taxon>Bacillales</taxon>
        <taxon>Bacillaceae</taxon>
        <taxon>Terrihalobacillus</taxon>
    </lineage>
</organism>
<evidence type="ECO:0000256" key="6">
    <source>
        <dbReference type="RuleBase" id="RU364112"/>
    </source>
</evidence>
<keyword evidence="4 6" id="KW-0732">Signal</keyword>
<evidence type="ECO:0000259" key="7">
    <source>
        <dbReference type="Pfam" id="PF03918"/>
    </source>
</evidence>
<dbReference type="GO" id="GO:0005886">
    <property type="term" value="C:plasma membrane"/>
    <property type="evidence" value="ECO:0007669"/>
    <property type="project" value="TreeGrafter"/>
</dbReference>